<gene>
    <name evidence="1" type="ORF">Dxin01_03884</name>
</gene>
<sequence length="91" mass="10195">MKQREVIFRTEHKGHQIEVVRVTGVLDAPGRKMKVERHLQAFIDGMPLKYEEVEQAGLQRDLVELAQAIAEQLPPKAAAPVEPNPEDAGPF</sequence>
<evidence type="ECO:0000313" key="1">
    <source>
        <dbReference type="EMBL" id="GAA5504115.1"/>
    </source>
</evidence>
<organism evidence="1 2">
    <name type="scientific">Deinococcus xinjiangensis</name>
    <dbReference type="NCBI Taxonomy" id="457454"/>
    <lineage>
        <taxon>Bacteria</taxon>
        <taxon>Thermotogati</taxon>
        <taxon>Deinococcota</taxon>
        <taxon>Deinococci</taxon>
        <taxon>Deinococcales</taxon>
        <taxon>Deinococcaceae</taxon>
        <taxon>Deinococcus</taxon>
    </lineage>
</organism>
<accession>A0ABP9VHR0</accession>
<name>A0ABP9VHR0_9DEIO</name>
<proteinExistence type="predicted"/>
<evidence type="ECO:0000313" key="2">
    <source>
        <dbReference type="Proteomes" id="UP001458946"/>
    </source>
</evidence>
<reference evidence="1 2" key="1">
    <citation type="submission" date="2024-02" db="EMBL/GenBank/DDBJ databases">
        <title>Deinococcus xinjiangensis NBRC 107630.</title>
        <authorList>
            <person name="Ichikawa N."/>
            <person name="Katano-Makiyama Y."/>
            <person name="Hidaka K."/>
        </authorList>
    </citation>
    <scope>NUCLEOTIDE SEQUENCE [LARGE SCALE GENOMIC DNA]</scope>
    <source>
        <strain evidence="1 2">NBRC 107630</strain>
    </source>
</reference>
<dbReference type="EMBL" id="BAABRN010000088">
    <property type="protein sequence ID" value="GAA5504115.1"/>
    <property type="molecule type" value="Genomic_DNA"/>
</dbReference>
<dbReference type="RefSeq" id="WP_353544079.1">
    <property type="nucleotide sequence ID" value="NZ_BAABRN010000088.1"/>
</dbReference>
<dbReference type="Proteomes" id="UP001458946">
    <property type="component" value="Unassembled WGS sequence"/>
</dbReference>
<keyword evidence="2" id="KW-1185">Reference proteome</keyword>
<comment type="caution">
    <text evidence="1">The sequence shown here is derived from an EMBL/GenBank/DDBJ whole genome shotgun (WGS) entry which is preliminary data.</text>
</comment>
<protein>
    <submittedName>
        <fullName evidence="1">Uncharacterized protein</fullName>
    </submittedName>
</protein>